<name>A0A6P7NHS1_BETSP</name>
<evidence type="ECO:0000256" key="1">
    <source>
        <dbReference type="ARBA" id="ARBA00022737"/>
    </source>
</evidence>
<gene>
    <name evidence="4" type="primary">LOC114861752</name>
</gene>
<dbReference type="OrthoDB" id="120976at2759"/>
<dbReference type="Gene3D" id="3.80.10.10">
    <property type="entry name" value="Ribonuclease Inhibitor"/>
    <property type="match status" value="2"/>
</dbReference>
<feature type="compositionally biased region" description="Acidic residues" evidence="2">
    <location>
        <begin position="52"/>
        <end position="69"/>
    </location>
</feature>
<keyword evidence="3" id="KW-1185">Reference proteome</keyword>
<dbReference type="SMART" id="SM00368">
    <property type="entry name" value="LRR_RI"/>
    <property type="match status" value="5"/>
</dbReference>
<evidence type="ECO:0000313" key="3">
    <source>
        <dbReference type="Proteomes" id="UP000515150"/>
    </source>
</evidence>
<proteinExistence type="predicted"/>
<dbReference type="Proteomes" id="UP000515150">
    <property type="component" value="Chromosome 9"/>
</dbReference>
<dbReference type="SUPFAM" id="SSF52047">
    <property type="entry name" value="RNI-like"/>
    <property type="match status" value="1"/>
</dbReference>
<evidence type="ECO:0000256" key="2">
    <source>
        <dbReference type="SAM" id="MobiDB-lite"/>
    </source>
</evidence>
<accession>A0A6P7NHS1</accession>
<dbReference type="PANTHER" id="PTHR24111">
    <property type="entry name" value="LEUCINE-RICH REPEAT-CONTAINING PROTEIN 34"/>
    <property type="match status" value="1"/>
</dbReference>
<feature type="region of interest" description="Disordered" evidence="2">
    <location>
        <begin position="29"/>
        <end position="73"/>
    </location>
</feature>
<dbReference type="InterPro" id="IPR032675">
    <property type="entry name" value="LRR_dom_sf"/>
</dbReference>
<dbReference type="PANTHER" id="PTHR24111:SF5">
    <property type="entry name" value="LEUCINE-RICH REPEAT-CONTAINING PROTEIN 74B-LIKE"/>
    <property type="match status" value="1"/>
</dbReference>
<dbReference type="AlphaFoldDB" id="A0A6P7NHS1"/>
<organism evidence="3 4">
    <name type="scientific">Betta splendens</name>
    <name type="common">Siamese fighting fish</name>
    <dbReference type="NCBI Taxonomy" id="158456"/>
    <lineage>
        <taxon>Eukaryota</taxon>
        <taxon>Metazoa</taxon>
        <taxon>Chordata</taxon>
        <taxon>Craniata</taxon>
        <taxon>Vertebrata</taxon>
        <taxon>Euteleostomi</taxon>
        <taxon>Actinopterygii</taxon>
        <taxon>Neopterygii</taxon>
        <taxon>Teleostei</taxon>
        <taxon>Neoteleostei</taxon>
        <taxon>Acanthomorphata</taxon>
        <taxon>Anabantaria</taxon>
        <taxon>Anabantiformes</taxon>
        <taxon>Anabantoidei</taxon>
        <taxon>Osphronemidae</taxon>
        <taxon>Betta</taxon>
    </lineage>
</organism>
<dbReference type="InterPro" id="IPR052201">
    <property type="entry name" value="LRR-containing_regulator"/>
</dbReference>
<sequence length="353" mass="37888">MSGALEPSRHKWFKANILERCRLQKKLSSCPRAAGSDLEPSAESDAASQPDAEPEEEEEAAADEPDGDQEPAKEQDLQAQLDAMMTVLSSSAEVGQLVLRNTDLTDDHLLSLAGALKSSRSEVTLLNLNLNLIGPYGAHILLDVLRAKPGVKGLHLFGNRLRDHGALALLMGVAELQEQTARAAAAAAVQLHAELGAVLQPPPGWSPLRAFTLLELDVGGNGLGSEGVRALAWFMRHHSQLQYLGLAQSSGADLAAWRELFHSMRGSASLAHVILDQNRLGDPGVRLLADVLRENAGLRELDLDGNDISDVGGNDIMGALLCRTQAPLRHLSLDENNISAGLMSRIQEEVKCK</sequence>
<dbReference type="RefSeq" id="XP_029017154.1">
    <property type="nucleotide sequence ID" value="XM_029161321.3"/>
</dbReference>
<dbReference type="GeneID" id="114861752"/>
<keyword evidence="1" id="KW-0677">Repeat</keyword>
<dbReference type="Pfam" id="PF13516">
    <property type="entry name" value="LRR_6"/>
    <property type="match status" value="2"/>
</dbReference>
<dbReference type="PROSITE" id="PS51450">
    <property type="entry name" value="LRR"/>
    <property type="match status" value="1"/>
</dbReference>
<protein>
    <submittedName>
        <fullName evidence="4">NLR family CARD domain-containing protein 3</fullName>
    </submittedName>
</protein>
<dbReference type="InParanoid" id="A0A6P7NHS1"/>
<dbReference type="KEGG" id="bspl:114861752"/>
<dbReference type="InterPro" id="IPR001611">
    <property type="entry name" value="Leu-rich_rpt"/>
</dbReference>
<reference evidence="4" key="1">
    <citation type="submission" date="2025-08" db="UniProtKB">
        <authorList>
            <consortium name="RefSeq"/>
        </authorList>
    </citation>
    <scope>IDENTIFICATION</scope>
</reference>
<evidence type="ECO:0000313" key="4">
    <source>
        <dbReference type="RefSeq" id="XP_029017154.1"/>
    </source>
</evidence>